<name>A0ABS4YFP3_9MICO</name>
<protein>
    <submittedName>
        <fullName evidence="2">Uncharacterized protein</fullName>
    </submittedName>
</protein>
<reference evidence="2 3" key="1">
    <citation type="submission" date="2021-03" db="EMBL/GenBank/DDBJ databases">
        <title>Sequencing the genomes of 1000 actinobacteria strains.</title>
        <authorList>
            <person name="Klenk H.-P."/>
        </authorList>
    </citation>
    <scope>NUCLEOTIDE SEQUENCE [LARGE SCALE GENOMIC DNA]</scope>
    <source>
        <strain evidence="2 3">DSM 14564</strain>
    </source>
</reference>
<proteinExistence type="predicted"/>
<feature type="region of interest" description="Disordered" evidence="1">
    <location>
        <begin position="21"/>
        <end position="41"/>
    </location>
</feature>
<evidence type="ECO:0000256" key="1">
    <source>
        <dbReference type="SAM" id="MobiDB-lite"/>
    </source>
</evidence>
<dbReference type="RefSeq" id="WP_209886361.1">
    <property type="nucleotide sequence ID" value="NZ_BAAAJV010000045.1"/>
</dbReference>
<accession>A0ABS4YFP3</accession>
<dbReference type="Proteomes" id="UP000698222">
    <property type="component" value="Unassembled WGS sequence"/>
</dbReference>
<evidence type="ECO:0000313" key="3">
    <source>
        <dbReference type="Proteomes" id="UP000698222"/>
    </source>
</evidence>
<gene>
    <name evidence="2" type="ORF">JOF44_000233</name>
</gene>
<sequence>MIAGLLRLRILFGTGTVRGDSDISATENGNHEEGRPVNHHPSIDPVSDAVLLHDLAREVNRLRPRIVLEREWAIEEAWLKGSSHRKIAQALGERPVWVREQLYMSGHDPAIRWPY</sequence>
<keyword evidence="3" id="KW-1185">Reference proteome</keyword>
<comment type="caution">
    <text evidence="2">The sequence shown here is derived from an EMBL/GenBank/DDBJ whole genome shotgun (WGS) entry which is preliminary data.</text>
</comment>
<dbReference type="EMBL" id="JAGIOC010000001">
    <property type="protein sequence ID" value="MBP2407330.1"/>
    <property type="molecule type" value="Genomic_DNA"/>
</dbReference>
<evidence type="ECO:0000313" key="2">
    <source>
        <dbReference type="EMBL" id="MBP2407330.1"/>
    </source>
</evidence>
<organism evidence="2 3">
    <name type="scientific">Brachybacterium fresconis</name>
    <dbReference type="NCBI Taxonomy" id="173363"/>
    <lineage>
        <taxon>Bacteria</taxon>
        <taxon>Bacillati</taxon>
        <taxon>Actinomycetota</taxon>
        <taxon>Actinomycetes</taxon>
        <taxon>Micrococcales</taxon>
        <taxon>Dermabacteraceae</taxon>
        <taxon>Brachybacterium</taxon>
    </lineage>
</organism>